<dbReference type="EMBL" id="FNPI01000022">
    <property type="protein sequence ID" value="SDZ62484.1"/>
    <property type="molecule type" value="Genomic_DNA"/>
</dbReference>
<reference evidence="4" key="1">
    <citation type="submission" date="2016-10" db="EMBL/GenBank/DDBJ databases">
        <authorList>
            <person name="de Groot N.N."/>
        </authorList>
    </citation>
    <scope>NUCLEOTIDE SEQUENCE [LARGE SCALE GENOMIC DNA]</scope>
    <source>
        <strain evidence="4">SP</strain>
    </source>
</reference>
<name>A0A1H3UJ95_9BACI</name>
<dbReference type="Pfam" id="PF01248">
    <property type="entry name" value="Ribosomal_L7Ae"/>
    <property type="match status" value="1"/>
</dbReference>
<accession>A0A1H3UJ95</accession>
<evidence type="ECO:0000313" key="4">
    <source>
        <dbReference type="EMBL" id="SDZ62484.1"/>
    </source>
</evidence>
<dbReference type="GO" id="GO:0003723">
    <property type="term" value="F:RNA binding"/>
    <property type="evidence" value="ECO:0007669"/>
    <property type="project" value="UniProtKB-UniRule"/>
</dbReference>
<dbReference type="Proteomes" id="UP000198935">
    <property type="component" value="Unassembled WGS sequence"/>
</dbReference>
<dbReference type="STRING" id="1503961.SAMN05421736_12231"/>
<dbReference type="InterPro" id="IPR004038">
    <property type="entry name" value="Ribosomal_eL8/eL30/eS12/Gad45"/>
</dbReference>
<proteinExistence type="inferred from homology"/>
<keyword evidence="5" id="KW-1185">Reference proteome</keyword>
<comment type="similarity">
    <text evidence="2">Belongs to the eukaryotic ribosomal protein eL8 family.</text>
</comment>
<evidence type="ECO:0000256" key="1">
    <source>
        <dbReference type="ARBA" id="ARBA00022884"/>
    </source>
</evidence>
<protein>
    <recommendedName>
        <fullName evidence="2">RNA-binding protein SAMN05421736_12231</fullName>
    </recommendedName>
    <alternativeName>
        <fullName evidence="2">Ribosomal protein eL8-like</fullName>
    </alternativeName>
</protein>
<dbReference type="InterPro" id="IPR023460">
    <property type="entry name" value="RNA_bf_YbxF-like"/>
</dbReference>
<dbReference type="OrthoDB" id="2353623at2"/>
<dbReference type="SUPFAM" id="SSF55315">
    <property type="entry name" value="L30e-like"/>
    <property type="match status" value="1"/>
</dbReference>
<dbReference type="NCBIfam" id="NF010125">
    <property type="entry name" value="PRK13602.1"/>
    <property type="match status" value="1"/>
</dbReference>
<evidence type="ECO:0000256" key="2">
    <source>
        <dbReference type="HAMAP-Rule" id="MF_00574"/>
    </source>
</evidence>
<gene>
    <name evidence="4" type="ORF">SAMN05421736_12231</name>
</gene>
<dbReference type="HAMAP" id="MF_00574">
    <property type="entry name" value="Ribosomal_eL8_Bact"/>
    <property type="match status" value="1"/>
</dbReference>
<dbReference type="GO" id="GO:0005840">
    <property type="term" value="C:ribosome"/>
    <property type="evidence" value="ECO:0007669"/>
    <property type="project" value="UniProtKB-KW"/>
</dbReference>
<dbReference type="Gene3D" id="3.30.1330.30">
    <property type="match status" value="1"/>
</dbReference>
<dbReference type="InterPro" id="IPR029064">
    <property type="entry name" value="Ribosomal_eL30-like_sf"/>
</dbReference>
<organism evidence="4 5">
    <name type="scientific">Evansella caseinilytica</name>
    <dbReference type="NCBI Taxonomy" id="1503961"/>
    <lineage>
        <taxon>Bacteria</taxon>
        <taxon>Bacillati</taxon>
        <taxon>Bacillota</taxon>
        <taxon>Bacilli</taxon>
        <taxon>Bacillales</taxon>
        <taxon>Bacillaceae</taxon>
        <taxon>Evansella</taxon>
    </lineage>
</organism>
<dbReference type="AlphaFoldDB" id="A0A1H3UJ95"/>
<keyword evidence="1 2" id="KW-0694">RNA-binding</keyword>
<keyword evidence="4" id="KW-0687">Ribonucleoprotein</keyword>
<keyword evidence="4" id="KW-0689">Ribosomal protein</keyword>
<evidence type="ECO:0000259" key="3">
    <source>
        <dbReference type="Pfam" id="PF01248"/>
    </source>
</evidence>
<evidence type="ECO:0000313" key="5">
    <source>
        <dbReference type="Proteomes" id="UP000198935"/>
    </source>
</evidence>
<sequence length="82" mass="8829">MSYDKVVQAEEKVVGTKQTLKALEDKQVKEVVVAQDADPKVIQKVFALADKQGVPCLKVDSMKRLGKACGIDVSAATVAIKK</sequence>
<feature type="domain" description="Ribosomal protein eL8/eL30/eS12/Gadd45" evidence="3">
    <location>
        <begin position="6"/>
        <end position="81"/>
    </location>
</feature>